<dbReference type="Pfam" id="PF15100">
    <property type="entry name" value="TMEM187"/>
    <property type="match status" value="1"/>
</dbReference>
<organism evidence="2 3">
    <name type="scientific">Aplysia californica</name>
    <name type="common">California sea hare</name>
    <dbReference type="NCBI Taxonomy" id="6500"/>
    <lineage>
        <taxon>Eukaryota</taxon>
        <taxon>Metazoa</taxon>
        <taxon>Spiralia</taxon>
        <taxon>Lophotrochozoa</taxon>
        <taxon>Mollusca</taxon>
        <taxon>Gastropoda</taxon>
        <taxon>Heterobranchia</taxon>
        <taxon>Euthyneura</taxon>
        <taxon>Tectipleura</taxon>
        <taxon>Aplysiida</taxon>
        <taxon>Aplysioidea</taxon>
        <taxon>Aplysiidae</taxon>
        <taxon>Aplysia</taxon>
    </lineage>
</organism>
<feature type="transmembrane region" description="Helical" evidence="1">
    <location>
        <begin position="153"/>
        <end position="172"/>
    </location>
</feature>
<feature type="transmembrane region" description="Helical" evidence="1">
    <location>
        <begin position="207"/>
        <end position="223"/>
    </location>
</feature>
<name>A0ABM0JII9_APLCA</name>
<keyword evidence="1" id="KW-0472">Membrane</keyword>
<evidence type="ECO:0000313" key="3">
    <source>
        <dbReference type="RefSeq" id="XP_005094422.1"/>
    </source>
</evidence>
<feature type="transmembrane region" description="Helical" evidence="1">
    <location>
        <begin position="122"/>
        <end position="146"/>
    </location>
</feature>
<feature type="transmembrane region" description="Helical" evidence="1">
    <location>
        <begin position="178"/>
        <end position="195"/>
    </location>
</feature>
<dbReference type="PANTHER" id="PTHR15066">
    <property type="entry name" value="TRANSMEMBRANE PROTEIN 187"/>
    <property type="match status" value="1"/>
</dbReference>
<reference evidence="3" key="1">
    <citation type="submission" date="2025-08" db="UniProtKB">
        <authorList>
            <consortium name="RefSeq"/>
        </authorList>
    </citation>
    <scope>IDENTIFICATION</scope>
</reference>
<dbReference type="InterPro" id="IPR028066">
    <property type="entry name" value="TMEM187"/>
</dbReference>
<dbReference type="PANTHER" id="PTHR15066:SF0">
    <property type="entry name" value="TRANSMEMBRANE PROTEIN 187"/>
    <property type="match status" value="1"/>
</dbReference>
<proteinExistence type="predicted"/>
<keyword evidence="1" id="KW-1133">Transmembrane helix</keyword>
<feature type="transmembrane region" description="Helical" evidence="1">
    <location>
        <begin position="53"/>
        <end position="78"/>
    </location>
</feature>
<keyword evidence="1 3" id="KW-0812">Transmembrane</keyword>
<sequence length="308" mass="35398">MMTISTQQREMELWLSSFFPVSVIFFVLVGISYTGIFDNAELEIGLEHYAEEAWLPFTNVMPLNTLINFGYTGLGLYWCWFTKTATTQGMLKGNDSRLFYCLNIMASIYGVVQFLRITTQTVIWAVLDQWCTLPFFALLLGWGLYLQRGWSSLRFFVILTISILSYGLVLISKIGFEIALGFHILAAVTGGIIAYRKYPPYGSLRTFFLALLSCSGFVILKLLDHQLPFLFCGFKYVSGHFLSKICDIYQIYFVNDFFLDITLEKAASISLEDKLNFEQCSGVYQHLKHKATNDIRYENPFKSKQKYI</sequence>
<keyword evidence="2" id="KW-1185">Reference proteome</keyword>
<dbReference type="Proteomes" id="UP000694888">
    <property type="component" value="Unplaced"/>
</dbReference>
<evidence type="ECO:0000256" key="1">
    <source>
        <dbReference type="SAM" id="Phobius"/>
    </source>
</evidence>
<protein>
    <submittedName>
        <fullName evidence="3">Transmembrane protein 187</fullName>
    </submittedName>
</protein>
<gene>
    <name evidence="3" type="primary">LOC101847711</name>
</gene>
<evidence type="ECO:0000313" key="2">
    <source>
        <dbReference type="Proteomes" id="UP000694888"/>
    </source>
</evidence>
<dbReference type="GeneID" id="101847711"/>
<feature type="transmembrane region" description="Helical" evidence="1">
    <location>
        <begin position="12"/>
        <end position="33"/>
    </location>
</feature>
<accession>A0ABM0JII9</accession>
<feature type="transmembrane region" description="Helical" evidence="1">
    <location>
        <begin position="98"/>
        <end position="116"/>
    </location>
</feature>
<dbReference type="RefSeq" id="XP_005094422.1">
    <property type="nucleotide sequence ID" value="XM_005094365.3"/>
</dbReference>